<sequence length="240" mass="28797">MYFSDILKSARIKENLSINRLAKLADVSTTYISKLENRKRSFPTLEIIFNITYGFMLNAMEKYSNLENYEDFVIPEIELLLGEFVTSDDSNLTEYEMETSQDEFEIFYQKKEKAFLSKSISSTQSIYSNKIKMLRNSNNFEELEEPYLDLQWLLNQSKYNVFYGRDFLTDFDTVEKRSLKTKDMYYYNTLDESDLYTIKRLIEVYLESKYPKIKNPENFYLTVTDEKNRTQNVTDWYHLD</sequence>
<proteinExistence type="predicted"/>
<organism evidence="2 3">
    <name type="scientific">Staphylococcus marylandisciuri</name>
    <dbReference type="NCBI Taxonomy" id="2981529"/>
    <lineage>
        <taxon>Bacteria</taxon>
        <taxon>Bacillati</taxon>
        <taxon>Bacillota</taxon>
        <taxon>Bacilli</taxon>
        <taxon>Bacillales</taxon>
        <taxon>Staphylococcaceae</taxon>
        <taxon>Staphylococcus</taxon>
    </lineage>
</organism>
<dbReference type="Proteomes" id="UP001209553">
    <property type="component" value="Unassembled WGS sequence"/>
</dbReference>
<comment type="caution">
    <text evidence="2">The sequence shown here is derived from an EMBL/GenBank/DDBJ whole genome shotgun (WGS) entry which is preliminary data.</text>
</comment>
<dbReference type="Pfam" id="PF01381">
    <property type="entry name" value="HTH_3"/>
    <property type="match status" value="1"/>
</dbReference>
<gene>
    <name evidence="2" type="ORF">N9R04_07180</name>
</gene>
<dbReference type="EMBL" id="JAOPKZ010000011">
    <property type="protein sequence ID" value="MCU5746500.1"/>
    <property type="molecule type" value="Genomic_DNA"/>
</dbReference>
<dbReference type="SUPFAM" id="SSF47413">
    <property type="entry name" value="lambda repressor-like DNA-binding domains"/>
    <property type="match status" value="1"/>
</dbReference>
<evidence type="ECO:0000313" key="2">
    <source>
        <dbReference type="EMBL" id="MCU5746500.1"/>
    </source>
</evidence>
<dbReference type="CDD" id="cd00093">
    <property type="entry name" value="HTH_XRE"/>
    <property type="match status" value="1"/>
</dbReference>
<dbReference type="InterPro" id="IPR001387">
    <property type="entry name" value="Cro/C1-type_HTH"/>
</dbReference>
<dbReference type="InterPro" id="IPR010982">
    <property type="entry name" value="Lambda_DNA-bd_dom_sf"/>
</dbReference>
<dbReference type="RefSeq" id="WP_262856092.1">
    <property type="nucleotide sequence ID" value="NZ_JAOPKZ010000011.1"/>
</dbReference>
<feature type="domain" description="HTH cro/C1-type" evidence="1">
    <location>
        <begin position="7"/>
        <end position="51"/>
    </location>
</feature>
<protein>
    <submittedName>
        <fullName evidence="2">Helix-turn-helix transcriptional regulator</fullName>
    </submittedName>
</protein>
<evidence type="ECO:0000313" key="3">
    <source>
        <dbReference type="Proteomes" id="UP001209553"/>
    </source>
</evidence>
<dbReference type="PROSITE" id="PS50943">
    <property type="entry name" value="HTH_CROC1"/>
    <property type="match status" value="1"/>
</dbReference>
<reference evidence="2 3" key="1">
    <citation type="journal article" date="2023" name="Int. J. Syst. Evol. Microbiol.">
        <title>Streptococcus sciuri sp. nov., Staphylococcus marylandisciuri sp. nov. and Staphylococcus americanisciuri sp. nov., isolated from faeces of eastern grey squirrel (Sciurus carolinensis).</title>
        <authorList>
            <person name="Volokhov D.V."/>
            <person name="Zagorodnyaya T.A."/>
            <person name="Furtak V.A."/>
            <person name="Nattanmai G."/>
            <person name="Randall L."/>
            <person name="Jose S."/>
            <person name="Gao Y."/>
            <person name="Eisenberg T."/>
            <person name="Delmonte P."/>
            <person name="Blom J."/>
            <person name="Mitchell K.K."/>
        </authorList>
    </citation>
    <scope>NUCLEOTIDE SEQUENCE [LARGE SCALE GENOMIC DNA]</scope>
    <source>
        <strain evidence="2 3">SQ8-PEA</strain>
    </source>
</reference>
<keyword evidence="3" id="KW-1185">Reference proteome</keyword>
<dbReference type="Gene3D" id="1.10.260.40">
    <property type="entry name" value="lambda repressor-like DNA-binding domains"/>
    <property type="match status" value="1"/>
</dbReference>
<accession>A0ABT2QR93</accession>
<evidence type="ECO:0000259" key="1">
    <source>
        <dbReference type="PROSITE" id="PS50943"/>
    </source>
</evidence>
<name>A0ABT2QR93_9STAP</name>
<dbReference type="SMART" id="SM00530">
    <property type="entry name" value="HTH_XRE"/>
    <property type="match status" value="1"/>
</dbReference>